<proteinExistence type="predicted"/>
<evidence type="ECO:0000313" key="3">
    <source>
        <dbReference type="Proteomes" id="UP000482209"/>
    </source>
</evidence>
<dbReference type="EMBL" id="VUMT01000027">
    <property type="protein sequence ID" value="MSS64732.1"/>
    <property type="molecule type" value="Genomic_DNA"/>
</dbReference>
<dbReference type="GO" id="GO:0016747">
    <property type="term" value="F:acyltransferase activity, transferring groups other than amino-acyl groups"/>
    <property type="evidence" value="ECO:0007669"/>
    <property type="project" value="InterPro"/>
</dbReference>
<dbReference type="Gene3D" id="3.40.630.30">
    <property type="match status" value="1"/>
</dbReference>
<comment type="caution">
    <text evidence="2">The sequence shown here is derived from an EMBL/GenBank/DDBJ whole genome shotgun (WGS) entry which is preliminary data.</text>
</comment>
<feature type="domain" description="N-acetyltransferase" evidence="1">
    <location>
        <begin position="1"/>
        <end position="97"/>
    </location>
</feature>
<gene>
    <name evidence="2" type="ORF">FYJ58_12735</name>
</gene>
<protein>
    <submittedName>
        <fullName evidence="2">GNAT family N-acetyltransferase</fullName>
    </submittedName>
</protein>
<name>A0A6L5Y178_9FIRM</name>
<keyword evidence="3" id="KW-1185">Reference proteome</keyword>
<dbReference type="InterPro" id="IPR016181">
    <property type="entry name" value="Acyl_CoA_acyltransferase"/>
</dbReference>
<dbReference type="Pfam" id="PF13673">
    <property type="entry name" value="Acetyltransf_10"/>
    <property type="match status" value="1"/>
</dbReference>
<reference evidence="2 3" key="1">
    <citation type="submission" date="2019-08" db="EMBL/GenBank/DDBJ databases">
        <title>In-depth cultivation of the pig gut microbiome towards novel bacterial diversity and tailored functional studies.</title>
        <authorList>
            <person name="Wylensek D."/>
            <person name="Hitch T.C.A."/>
            <person name="Clavel T."/>
        </authorList>
    </citation>
    <scope>NUCLEOTIDE SEQUENCE [LARGE SCALE GENOMIC DNA]</scope>
    <source>
        <strain evidence="2 3">WCA-693-APC-MOT-I</strain>
    </source>
</reference>
<evidence type="ECO:0000259" key="1">
    <source>
        <dbReference type="PROSITE" id="PS51186"/>
    </source>
</evidence>
<evidence type="ECO:0000313" key="2">
    <source>
        <dbReference type="EMBL" id="MSS64732.1"/>
    </source>
</evidence>
<dbReference type="AlphaFoldDB" id="A0A6L5Y178"/>
<dbReference type="InterPro" id="IPR000182">
    <property type="entry name" value="GNAT_dom"/>
</dbReference>
<dbReference type="Proteomes" id="UP000482209">
    <property type="component" value="Unassembled WGS sequence"/>
</dbReference>
<organism evidence="2 3">
    <name type="scientific">Velocimicrobium porci</name>
    <dbReference type="NCBI Taxonomy" id="2606634"/>
    <lineage>
        <taxon>Bacteria</taxon>
        <taxon>Bacillati</taxon>
        <taxon>Bacillota</taxon>
        <taxon>Clostridia</taxon>
        <taxon>Lachnospirales</taxon>
        <taxon>Lachnospiraceae</taxon>
        <taxon>Velocimicrobium</taxon>
    </lineage>
</organism>
<keyword evidence="2" id="KW-0808">Transferase</keyword>
<dbReference type="PROSITE" id="PS51186">
    <property type="entry name" value="GNAT"/>
    <property type="match status" value="1"/>
</dbReference>
<sequence length="98" mass="11727">MYIKDYSISNLYYLHSNTISFGRVLVKENHRKKGLAKEMVQKAITFITEHLNEKEIRISAQSYLQKFYETFGFRQVSDIYLEDGIKHMEMFYQKNTTS</sequence>
<accession>A0A6L5Y178</accession>
<dbReference type="SUPFAM" id="SSF55729">
    <property type="entry name" value="Acyl-CoA N-acyltransferases (Nat)"/>
    <property type="match status" value="1"/>
</dbReference>